<feature type="region of interest" description="Disordered" evidence="2">
    <location>
        <begin position="172"/>
        <end position="203"/>
    </location>
</feature>
<evidence type="ECO:0000313" key="3">
    <source>
        <dbReference type="EMBL" id="KAA6377930.1"/>
    </source>
</evidence>
<accession>A0A5J4V6H0</accession>
<keyword evidence="1" id="KW-0175">Coiled coil</keyword>
<gene>
    <name evidence="3" type="ORF">EZS28_026544</name>
</gene>
<feature type="compositionally biased region" description="Low complexity" evidence="2">
    <location>
        <begin position="172"/>
        <end position="187"/>
    </location>
</feature>
<evidence type="ECO:0000313" key="4">
    <source>
        <dbReference type="Proteomes" id="UP000324800"/>
    </source>
</evidence>
<evidence type="ECO:0000256" key="2">
    <source>
        <dbReference type="SAM" id="MobiDB-lite"/>
    </source>
</evidence>
<reference evidence="3 4" key="1">
    <citation type="submission" date="2019-03" db="EMBL/GenBank/DDBJ databases">
        <title>Single cell metagenomics reveals metabolic interactions within the superorganism composed of flagellate Streblomastix strix and complex community of Bacteroidetes bacteria on its surface.</title>
        <authorList>
            <person name="Treitli S.C."/>
            <person name="Kolisko M."/>
            <person name="Husnik F."/>
            <person name="Keeling P."/>
            <person name="Hampl V."/>
        </authorList>
    </citation>
    <scope>NUCLEOTIDE SEQUENCE [LARGE SCALE GENOMIC DNA]</scope>
    <source>
        <strain evidence="3">ST1C</strain>
    </source>
</reference>
<dbReference type="EMBL" id="SNRW01009485">
    <property type="protein sequence ID" value="KAA6377930.1"/>
    <property type="molecule type" value="Genomic_DNA"/>
</dbReference>
<feature type="coiled-coil region" evidence="1">
    <location>
        <begin position="82"/>
        <end position="119"/>
    </location>
</feature>
<comment type="caution">
    <text evidence="3">The sequence shown here is derived from an EMBL/GenBank/DDBJ whole genome shotgun (WGS) entry which is preliminary data.</text>
</comment>
<dbReference type="AlphaFoldDB" id="A0A5J4V6H0"/>
<protein>
    <submittedName>
        <fullName evidence="3">Uncharacterized protein</fullName>
    </submittedName>
</protein>
<evidence type="ECO:0000256" key="1">
    <source>
        <dbReference type="SAM" id="Coils"/>
    </source>
</evidence>
<organism evidence="3 4">
    <name type="scientific">Streblomastix strix</name>
    <dbReference type="NCBI Taxonomy" id="222440"/>
    <lineage>
        <taxon>Eukaryota</taxon>
        <taxon>Metamonada</taxon>
        <taxon>Preaxostyla</taxon>
        <taxon>Oxymonadida</taxon>
        <taxon>Streblomastigidae</taxon>
        <taxon>Streblomastix</taxon>
    </lineage>
</organism>
<proteinExistence type="predicted"/>
<dbReference type="Proteomes" id="UP000324800">
    <property type="component" value="Unassembled WGS sequence"/>
</dbReference>
<name>A0A5J4V6H0_9EUKA</name>
<sequence>MLFLPPRESFYYIDLNVLQLCSKLFIIYSSFIEQSRLLPSDEEEEYAGSGLFYTQGCHRDRDREETLLSELSARKSRFDRRIQLRELRRIQEESEVNRLEEERLQIRIIRNRFEMLRRQRRKRLALELEYWTLADYLLDEIGDICILFSEKEIEAEVEYEIKKIQEIFNFDSSNSENESTSRNSSKKNGAEVEKEKKGKRKMI</sequence>